<dbReference type="RefSeq" id="WP_279249860.1">
    <property type="nucleotide sequence ID" value="NZ_SHNO01000001.1"/>
</dbReference>
<organism evidence="3 4">
    <name type="scientific">Candidatus Marimicrobium litorale</name>
    <dbReference type="NCBI Taxonomy" id="2518991"/>
    <lineage>
        <taxon>Bacteria</taxon>
        <taxon>Pseudomonadati</taxon>
        <taxon>Pseudomonadota</taxon>
        <taxon>Gammaproteobacteria</taxon>
        <taxon>Cellvibrionales</taxon>
        <taxon>Halieaceae</taxon>
        <taxon>Marimicrobium</taxon>
    </lineage>
</organism>
<comment type="caution">
    <text evidence="3">The sequence shown here is derived from an EMBL/GenBank/DDBJ whole genome shotgun (WGS) entry which is preliminary data.</text>
</comment>
<dbReference type="InterPro" id="IPR025218">
    <property type="entry name" value="DUF4426"/>
</dbReference>
<evidence type="ECO:0000256" key="1">
    <source>
        <dbReference type="SAM" id="SignalP"/>
    </source>
</evidence>
<evidence type="ECO:0000313" key="4">
    <source>
        <dbReference type="Proteomes" id="UP001143304"/>
    </source>
</evidence>
<evidence type="ECO:0000259" key="2">
    <source>
        <dbReference type="Pfam" id="PF14467"/>
    </source>
</evidence>
<name>A0ABT3T7E8_9GAMM</name>
<dbReference type="Gene3D" id="2.60.40.3340">
    <property type="entry name" value="Domain of unknown function DUF4426"/>
    <property type="match status" value="1"/>
</dbReference>
<feature type="signal peptide" evidence="1">
    <location>
        <begin position="1"/>
        <end position="20"/>
    </location>
</feature>
<feature type="chain" id="PRO_5045249504" evidence="1">
    <location>
        <begin position="21"/>
        <end position="145"/>
    </location>
</feature>
<feature type="domain" description="DUF4426" evidence="2">
    <location>
        <begin position="24"/>
        <end position="145"/>
    </location>
</feature>
<reference evidence="3" key="1">
    <citation type="submission" date="2019-02" db="EMBL/GenBank/DDBJ databases">
        <authorList>
            <person name="Li S.-H."/>
        </authorList>
    </citation>
    <scope>NUCLEOTIDE SEQUENCE</scope>
    <source>
        <strain evidence="3">IMCC11814</strain>
    </source>
</reference>
<protein>
    <submittedName>
        <fullName evidence="3">DUF4426 domain-containing protein</fullName>
    </submittedName>
</protein>
<keyword evidence="4" id="KW-1185">Reference proteome</keyword>
<gene>
    <name evidence="3" type="ORF">EYC82_12410</name>
</gene>
<dbReference type="Proteomes" id="UP001143304">
    <property type="component" value="Unassembled WGS sequence"/>
</dbReference>
<accession>A0ABT3T7E8</accession>
<dbReference type="EMBL" id="SHNO01000001">
    <property type="protein sequence ID" value="MCX2978160.1"/>
    <property type="molecule type" value="Genomic_DNA"/>
</dbReference>
<dbReference type="Pfam" id="PF14467">
    <property type="entry name" value="DUF4426"/>
    <property type="match status" value="1"/>
</dbReference>
<keyword evidence="1" id="KW-0732">Signal</keyword>
<proteinExistence type="predicted"/>
<evidence type="ECO:0000313" key="3">
    <source>
        <dbReference type="EMBL" id="MCX2978160.1"/>
    </source>
</evidence>
<sequence>MSIIRTALISLLVLSAPALGQQSEKFGDFELHYSVVNTTFLSPEIAKLYGITRGKQRAILNLALRKPSAGTLGTGQAMQLRAEVRDLMQTQQALEFKEIREGDAIYYIAEFRFINEEWRFFDLNFRPAGTDKTYSFDFKWQLYVE</sequence>